<sequence length="60" mass="6810">MGYGYNCGTSLSDNRSGVPVLDPWGESSVVDYGRLFEEFGIEPIERFADKFPATHRLLRR</sequence>
<evidence type="ECO:0000313" key="1">
    <source>
        <dbReference type="EMBL" id="PSN92774.1"/>
    </source>
</evidence>
<comment type="caution">
    <text evidence="1">The sequence shown here is derived from an EMBL/GenBank/DDBJ whole genome shotgun (WGS) entry which is preliminary data.</text>
</comment>
<organism evidence="1 2">
    <name type="scientific">Candidatus Marsarchaeota G2 archaeon ECH_B_SAG-M15</name>
    <dbReference type="NCBI Taxonomy" id="1978162"/>
    <lineage>
        <taxon>Archaea</taxon>
        <taxon>Candidatus Marsarchaeota</taxon>
        <taxon>Candidatus Marsarchaeota group 2</taxon>
    </lineage>
</organism>
<protein>
    <submittedName>
        <fullName evidence="1">Uncharacterized protein</fullName>
    </submittedName>
</protein>
<name>A0A2R6B297_9ARCH</name>
<evidence type="ECO:0000313" key="2">
    <source>
        <dbReference type="Proteomes" id="UP000240490"/>
    </source>
</evidence>
<dbReference type="AlphaFoldDB" id="A0A2R6B297"/>
<gene>
    <name evidence="1" type="ORF">B9Q08_00815</name>
</gene>
<feature type="non-terminal residue" evidence="1">
    <location>
        <position position="60"/>
    </location>
</feature>
<proteinExistence type="predicted"/>
<dbReference type="EMBL" id="NEXJ01000014">
    <property type="protein sequence ID" value="PSN92774.1"/>
    <property type="molecule type" value="Genomic_DNA"/>
</dbReference>
<dbReference type="Proteomes" id="UP000240490">
    <property type="component" value="Unassembled WGS sequence"/>
</dbReference>
<reference evidence="1 2" key="1">
    <citation type="submission" date="2017-04" db="EMBL/GenBank/DDBJ databases">
        <title>Novel microbial lineages endemic to geothermal iron-oxide mats fill important gaps in the evolutionary history of Archaea.</title>
        <authorList>
            <person name="Jay Z.J."/>
            <person name="Beam J.P."/>
            <person name="Dlakic M."/>
            <person name="Rusch D.B."/>
            <person name="Kozubal M.A."/>
            <person name="Inskeep W.P."/>
        </authorList>
    </citation>
    <scope>NUCLEOTIDE SEQUENCE [LARGE SCALE GENOMIC DNA]</scope>
    <source>
        <strain evidence="1">ECH_B_SAG-M15</strain>
    </source>
</reference>
<accession>A0A2R6B297</accession>